<dbReference type="InterPro" id="IPR044525">
    <property type="entry name" value="DGDG1/2"/>
</dbReference>
<dbReference type="SUPFAM" id="SSF53756">
    <property type="entry name" value="UDP-Glycosyltransferase/glycogen phosphorylase"/>
    <property type="match status" value="1"/>
</dbReference>
<dbReference type="Proteomes" id="UP000265566">
    <property type="component" value="Chromosome 1"/>
</dbReference>
<evidence type="ECO:0000259" key="15">
    <source>
        <dbReference type="Pfam" id="PF00534"/>
    </source>
</evidence>
<dbReference type="Gene3D" id="3.40.50.2000">
    <property type="entry name" value="Glycogen Phosphorylase B"/>
    <property type="match status" value="2"/>
</dbReference>
<keyword evidence="9" id="KW-0472">Membrane</keyword>
<evidence type="ECO:0000313" key="17">
    <source>
        <dbReference type="Proteomes" id="UP000265566"/>
    </source>
</evidence>
<evidence type="ECO:0000256" key="7">
    <source>
        <dbReference type="ARBA" id="ARBA00022805"/>
    </source>
</evidence>
<dbReference type="GO" id="GO:0009707">
    <property type="term" value="C:chloroplast outer membrane"/>
    <property type="evidence" value="ECO:0007669"/>
    <property type="project" value="UniProtKB-SubCell"/>
</dbReference>
<evidence type="ECO:0000256" key="13">
    <source>
        <dbReference type="ARBA" id="ARBA00057281"/>
    </source>
</evidence>
<dbReference type="EMBL" id="PSQE01000001">
    <property type="protein sequence ID" value="RHN79475.1"/>
    <property type="molecule type" value="Genomic_DNA"/>
</dbReference>
<dbReference type="PANTHER" id="PTHR46132:SF6">
    <property type="entry name" value="DIGALACTOSYLDIACYLGLYCEROL SYNTHASE 1, CHLOROPLASTIC"/>
    <property type="match status" value="1"/>
</dbReference>
<keyword evidence="7" id="KW-1002">Plastid outer membrane</keyword>
<evidence type="ECO:0000256" key="2">
    <source>
        <dbReference type="ARBA" id="ARBA00022458"/>
    </source>
</evidence>
<comment type="caution">
    <text evidence="16">The sequence shown here is derived from an EMBL/GenBank/DDBJ whole genome shotgun (WGS) entry which is preliminary data.</text>
</comment>
<dbReference type="Pfam" id="PF00534">
    <property type="entry name" value="Glycos_transf_1"/>
    <property type="match status" value="1"/>
</dbReference>
<proteinExistence type="inferred from homology"/>
<evidence type="ECO:0000256" key="4">
    <source>
        <dbReference type="ARBA" id="ARBA00022640"/>
    </source>
</evidence>
<evidence type="ECO:0000256" key="10">
    <source>
        <dbReference type="ARBA" id="ARBA00024013"/>
    </source>
</evidence>
<reference evidence="17" key="1">
    <citation type="journal article" date="2018" name="Nat. Plants">
        <title>Whole-genome landscape of Medicago truncatula symbiotic genes.</title>
        <authorList>
            <person name="Pecrix Y."/>
            <person name="Staton S.E."/>
            <person name="Sallet E."/>
            <person name="Lelandais-Briere C."/>
            <person name="Moreau S."/>
            <person name="Carrere S."/>
            <person name="Blein T."/>
            <person name="Jardinaud M.F."/>
            <person name="Latrasse D."/>
            <person name="Zouine M."/>
            <person name="Zahm M."/>
            <person name="Kreplak J."/>
            <person name="Mayjonade B."/>
            <person name="Satge C."/>
            <person name="Perez M."/>
            <person name="Cauet S."/>
            <person name="Marande W."/>
            <person name="Chantry-Darmon C."/>
            <person name="Lopez-Roques C."/>
            <person name="Bouchez O."/>
            <person name="Berard A."/>
            <person name="Debelle F."/>
            <person name="Munos S."/>
            <person name="Bendahmane A."/>
            <person name="Berges H."/>
            <person name="Niebel A."/>
            <person name="Buitink J."/>
            <person name="Frugier F."/>
            <person name="Benhamed M."/>
            <person name="Crespi M."/>
            <person name="Gouzy J."/>
            <person name="Gamas P."/>
        </authorList>
    </citation>
    <scope>NUCLEOTIDE SEQUENCE [LARGE SCALE GENOMIC DNA]</scope>
    <source>
        <strain evidence="17">cv. Jemalong A17</strain>
    </source>
</reference>
<dbReference type="CDD" id="cd01635">
    <property type="entry name" value="Glycosyltransferase_GTB-type"/>
    <property type="match status" value="1"/>
</dbReference>
<dbReference type="GO" id="GO:0046481">
    <property type="term" value="F:digalactosyldiacylglycerol synthase activity"/>
    <property type="evidence" value="ECO:0007669"/>
    <property type="project" value="UniProtKB-EC"/>
</dbReference>
<keyword evidence="4" id="KW-0934">Plastid</keyword>
<comment type="subcellular location">
    <subcellularLocation>
        <location evidence="10">Plastid</location>
        <location evidence="10">Chloroplast outer membrane</location>
    </subcellularLocation>
</comment>
<keyword evidence="6 16" id="KW-0808">Transferase</keyword>
<keyword evidence="3" id="KW-0150">Chloroplast</keyword>
<protein>
    <recommendedName>
        <fullName evidence="14">Digalactosyldiacylglycerol synthase 1, chloroplastic</fullName>
        <ecNumber evidence="11">2.4.1.241</ecNumber>
    </recommendedName>
</protein>
<dbReference type="InterPro" id="IPR001296">
    <property type="entry name" value="Glyco_trans_1"/>
</dbReference>
<dbReference type="GO" id="GO:0009877">
    <property type="term" value="P:nodulation"/>
    <property type="evidence" value="ECO:0007669"/>
    <property type="project" value="UniProtKB-KW"/>
</dbReference>
<evidence type="ECO:0000256" key="6">
    <source>
        <dbReference type="ARBA" id="ARBA00022679"/>
    </source>
</evidence>
<keyword evidence="8" id="KW-0809">Transit peptide</keyword>
<dbReference type="Gramene" id="rna3269">
    <property type="protein sequence ID" value="RHN79475.1"/>
    <property type="gene ID" value="gene3269"/>
</dbReference>
<feature type="domain" description="Glycosyl transferase family 1" evidence="15">
    <location>
        <begin position="476"/>
        <end position="611"/>
    </location>
</feature>
<gene>
    <name evidence="16" type="ORF">MtrunA17_Chr1g0177731</name>
</gene>
<sequence>MASHSHSQPSNTFTSISHRWREDLRLIRDRANSFTTRNLPSTTFDDVDFVKNLRPKLSEFPKRTSIRMNLSAIRDAIVSEVEEDMDGILGNNKRFNCSEFWKGDEQQWCKDWEPIRVFKKQFKKNTQFLDKLKLSLKSMCNETEDSKEVRPLDVSELLAYFVRQSGPFLDQLGVKRDICNKIVEGLYGRRKNQRQLHSFSGGESSVLGDGNLNDELDLRIASVLQSTGHRYDGGFWTDHHAKHDLSDNQRHVAIVTTASLPWMTGTSVNPLFRAAYLSQSLKQKVTLLIPWLCRSDQEQVYPNNLTFLSPEEQEVYIRNWLEERIGFEAEFKISFYPAKFSKERRSIMAAGDASKYIPARDADIAILEEPEHLNWYHHGKCWTKKFNHVVGIVHTNYLEYIKREKNGALQAFFVKHINNWVTRAYCHKVLRLSAATQDLPKSVICNVHGVSPKFLKIGEEIDADRELGQKPFTKGAYFLGKMVWAKGYKELIHLLAKHKNDLDGFKIDVFGNGEDANEVQSTAKTLDLNINFQKGRDHAEDSLHGYKVFINPSVSDVLCTATAEALAMGKFVVCADHPSNEFFRSFPNCLTYNTSEEFVAKVKEALENEPRLLTPEQRYQLSWDAATQRFMKYSELDRVVNIEKGATKSNKNNGKLIANSLSVPSLTELVDGGLAFAHNCLTGNEFLRLCTGAIPGTRDYNKQHCEDLQLLPPQTPSLKPRTTRLRRESCNQVI</sequence>
<dbReference type="FunFam" id="3.40.50.2000:FF:000218">
    <property type="entry name" value="Digalactosyldiacylglycerol synthase 1, chloroplastic-like"/>
    <property type="match status" value="1"/>
</dbReference>
<evidence type="ECO:0000256" key="12">
    <source>
        <dbReference type="ARBA" id="ARBA00048651"/>
    </source>
</evidence>
<evidence type="ECO:0000313" key="16">
    <source>
        <dbReference type="EMBL" id="RHN79475.1"/>
    </source>
</evidence>
<name>A0A396JTC1_MEDTR</name>
<evidence type="ECO:0000256" key="1">
    <source>
        <dbReference type="ARBA" id="ARBA00009481"/>
    </source>
</evidence>
<evidence type="ECO:0000256" key="11">
    <source>
        <dbReference type="ARBA" id="ARBA00024055"/>
    </source>
</evidence>
<accession>A0A396JTC1</accession>
<dbReference type="EC" id="2.4.1.241" evidence="11"/>
<evidence type="ECO:0000256" key="8">
    <source>
        <dbReference type="ARBA" id="ARBA00022946"/>
    </source>
</evidence>
<evidence type="ECO:0000256" key="5">
    <source>
        <dbReference type="ARBA" id="ARBA00022676"/>
    </source>
</evidence>
<comment type="similarity">
    <text evidence="1">Belongs to the glycosyltransferase group 1 family. Glycosyltransferase 4 subfamily.</text>
</comment>
<evidence type="ECO:0000256" key="3">
    <source>
        <dbReference type="ARBA" id="ARBA00022528"/>
    </source>
</evidence>
<comment type="catalytic activity">
    <reaction evidence="12">
        <text>a 1,2-diacyl-3-O-(beta-D-galactosyl)-sn-glycerol + UDP-alpha-D-galactose = a 1,2-diacyl-3-O-[alpha-D-galactosyl-(1-&gt;6)-beta-D-galactosyl]-sn-glycerol + UDP + H(+)</text>
        <dbReference type="Rhea" id="RHEA:10520"/>
        <dbReference type="ChEBI" id="CHEBI:15378"/>
        <dbReference type="ChEBI" id="CHEBI:17615"/>
        <dbReference type="ChEBI" id="CHEBI:28396"/>
        <dbReference type="ChEBI" id="CHEBI:58223"/>
        <dbReference type="ChEBI" id="CHEBI:66914"/>
        <dbReference type="EC" id="2.4.1.241"/>
    </reaction>
</comment>
<dbReference type="PANTHER" id="PTHR46132">
    <property type="entry name" value="DIGALACTOSYLDIACYLGLYCEROL SYNTHASE 2, CHLOROPLASTIC"/>
    <property type="match status" value="1"/>
</dbReference>
<keyword evidence="2" id="KW-0536">Nodulation</keyword>
<keyword evidence="5 16" id="KW-0328">Glycosyltransferase</keyword>
<comment type="function">
    <text evidence="13">Involved in the synthesis of diacylglycerol galactolipids that are specifically found in thylakoid and in nodule peribacteroid membranes. Specific for alpha-glycosidic linkages.</text>
</comment>
<organism evidence="16 17">
    <name type="scientific">Medicago truncatula</name>
    <name type="common">Barrel medic</name>
    <name type="synonym">Medicago tribuloides</name>
    <dbReference type="NCBI Taxonomy" id="3880"/>
    <lineage>
        <taxon>Eukaryota</taxon>
        <taxon>Viridiplantae</taxon>
        <taxon>Streptophyta</taxon>
        <taxon>Embryophyta</taxon>
        <taxon>Tracheophyta</taxon>
        <taxon>Spermatophyta</taxon>
        <taxon>Magnoliopsida</taxon>
        <taxon>eudicotyledons</taxon>
        <taxon>Gunneridae</taxon>
        <taxon>Pentapetalae</taxon>
        <taxon>rosids</taxon>
        <taxon>fabids</taxon>
        <taxon>Fabales</taxon>
        <taxon>Fabaceae</taxon>
        <taxon>Papilionoideae</taxon>
        <taxon>50 kb inversion clade</taxon>
        <taxon>NPAAA clade</taxon>
        <taxon>Hologalegina</taxon>
        <taxon>IRL clade</taxon>
        <taxon>Trifolieae</taxon>
        <taxon>Medicago</taxon>
    </lineage>
</organism>
<dbReference type="AlphaFoldDB" id="A0A396JTC1"/>
<dbReference type="FunFam" id="3.40.50.2000:FF:000325">
    <property type="entry name" value="Digalactosyldiacylglycerol synthase 1, chloroplastic"/>
    <property type="match status" value="1"/>
</dbReference>
<evidence type="ECO:0000256" key="9">
    <source>
        <dbReference type="ARBA" id="ARBA00023136"/>
    </source>
</evidence>
<evidence type="ECO:0000256" key="14">
    <source>
        <dbReference type="ARBA" id="ARBA00071595"/>
    </source>
</evidence>